<keyword evidence="2" id="KW-1133">Transmembrane helix</keyword>
<accession>A0A7I0HQ24</accession>
<protein>
    <submittedName>
        <fullName evidence="3">Uncharacterized protein</fullName>
    </submittedName>
</protein>
<evidence type="ECO:0000256" key="2">
    <source>
        <dbReference type="SAM" id="Phobius"/>
    </source>
</evidence>
<comment type="caution">
    <text evidence="3">The sequence shown here is derived from an EMBL/GenBank/DDBJ whole genome shotgun (WGS) entry which is preliminary data.</text>
</comment>
<proteinExistence type="predicted"/>
<evidence type="ECO:0000256" key="1">
    <source>
        <dbReference type="SAM" id="MobiDB-lite"/>
    </source>
</evidence>
<dbReference type="Proteomes" id="UP000297641">
    <property type="component" value="Unassembled WGS sequence"/>
</dbReference>
<reference evidence="3 4" key="1">
    <citation type="journal article" date="2019" name="PLoS Negl. Trop. Dis.">
        <title>Revisiting the worldwide diversity of Leptospira species in the environment.</title>
        <authorList>
            <person name="Vincent A.T."/>
            <person name="Schiettekatte O."/>
            <person name="Bourhy P."/>
            <person name="Veyrier F.J."/>
            <person name="Picardeau M."/>
        </authorList>
    </citation>
    <scope>NUCLEOTIDE SEQUENCE [LARGE SCALE GENOMIC DNA]</scope>
    <source>
        <strain evidence="3 4">201800273</strain>
    </source>
</reference>
<dbReference type="AlphaFoldDB" id="A0A7I0HQ24"/>
<feature type="transmembrane region" description="Helical" evidence="2">
    <location>
        <begin position="91"/>
        <end position="107"/>
    </location>
</feature>
<sequence length="164" mass="19009">MNRVKQCPNCSTMLRFPVTQGTILVQCPVCSHRFTFDPDLELDAKNISPEEEIPTFQFKPSFQNYRDLFLDLLYAPIDYLKSKHNKTKKEIPWIPILLFTILLLYVWKWSLTNSETLPISQPKEPILEDQSPMEIPSPDLEGPLMETPEADPSPPNFQKPSFEI</sequence>
<gene>
    <name evidence="3" type="ORF">EHQ43_12205</name>
</gene>
<keyword evidence="2" id="KW-0472">Membrane</keyword>
<dbReference type="RefSeq" id="WP_135771352.1">
    <property type="nucleotide sequence ID" value="NZ_RQFT01000011.1"/>
</dbReference>
<organism evidence="3 4">
    <name type="scientific">Leptospira bouyouniensis</name>
    <dbReference type="NCBI Taxonomy" id="2484911"/>
    <lineage>
        <taxon>Bacteria</taxon>
        <taxon>Pseudomonadati</taxon>
        <taxon>Spirochaetota</taxon>
        <taxon>Spirochaetia</taxon>
        <taxon>Leptospirales</taxon>
        <taxon>Leptospiraceae</taxon>
        <taxon>Leptospira</taxon>
    </lineage>
</organism>
<dbReference type="EMBL" id="RQFT01000011">
    <property type="protein sequence ID" value="TGL04154.1"/>
    <property type="molecule type" value="Genomic_DNA"/>
</dbReference>
<feature type="region of interest" description="Disordered" evidence="1">
    <location>
        <begin position="122"/>
        <end position="164"/>
    </location>
</feature>
<keyword evidence="2" id="KW-0812">Transmembrane</keyword>
<name>A0A7I0HQ24_9LEPT</name>
<evidence type="ECO:0000313" key="4">
    <source>
        <dbReference type="Proteomes" id="UP000297641"/>
    </source>
</evidence>
<evidence type="ECO:0000313" key="3">
    <source>
        <dbReference type="EMBL" id="TGL04154.1"/>
    </source>
</evidence>